<organism evidence="1 2">
    <name type="scientific">Flexibacter flexilis DSM 6793</name>
    <dbReference type="NCBI Taxonomy" id="927664"/>
    <lineage>
        <taxon>Bacteria</taxon>
        <taxon>Pseudomonadati</taxon>
        <taxon>Bacteroidota</taxon>
        <taxon>Cytophagia</taxon>
        <taxon>Cytophagales</taxon>
        <taxon>Flexibacteraceae</taxon>
        <taxon>Flexibacter</taxon>
    </lineage>
</organism>
<dbReference type="Proteomes" id="UP000199514">
    <property type="component" value="Unassembled WGS sequence"/>
</dbReference>
<gene>
    <name evidence="1" type="ORF">SAMN05421780_10312</name>
</gene>
<dbReference type="STRING" id="927664.SAMN05421780_10312"/>
<dbReference type="OrthoDB" id="893422at2"/>
<dbReference type="InterPro" id="IPR019854">
    <property type="entry name" value="Motility-assoc_prot_GldC"/>
</dbReference>
<reference evidence="1 2" key="1">
    <citation type="submission" date="2016-10" db="EMBL/GenBank/DDBJ databases">
        <authorList>
            <person name="de Groot N.N."/>
        </authorList>
    </citation>
    <scope>NUCLEOTIDE SEQUENCE [LARGE SCALE GENOMIC DNA]</scope>
    <source>
        <strain evidence="1 2">DSM 6793</strain>
    </source>
</reference>
<dbReference type="RefSeq" id="WP_091509565.1">
    <property type="nucleotide sequence ID" value="NZ_FOLE01000003.1"/>
</dbReference>
<evidence type="ECO:0000313" key="2">
    <source>
        <dbReference type="Proteomes" id="UP000199514"/>
    </source>
</evidence>
<protein>
    <submittedName>
        <fullName evidence="1">Gliding motility-associated protein GldC</fullName>
    </submittedName>
</protein>
<accession>A0A1I1GTP3</accession>
<dbReference type="EMBL" id="FOLE01000003">
    <property type="protein sequence ID" value="SFC12573.1"/>
    <property type="molecule type" value="Genomic_DNA"/>
</dbReference>
<dbReference type="NCBIfam" id="TIGR03515">
    <property type="entry name" value="GldC"/>
    <property type="match status" value="1"/>
</dbReference>
<evidence type="ECO:0000313" key="1">
    <source>
        <dbReference type="EMBL" id="SFC12573.1"/>
    </source>
</evidence>
<name>A0A1I1GTP3_9BACT</name>
<keyword evidence="2" id="KW-1185">Reference proteome</keyword>
<sequence length="114" mass="12872">MRTSDITIHVSLDEQNIPEKITWEATDAPADVPNSTKAFALSVWDSEANGIMRVDLWTKDMMVGEMKKFFIQTLGAMGETILSATGDEKMYHEVNNTCERLAQMLMEEERNAAK</sequence>
<proteinExistence type="predicted"/>
<dbReference type="Pfam" id="PF19937">
    <property type="entry name" value="GldC-like"/>
    <property type="match status" value="1"/>
</dbReference>
<dbReference type="AlphaFoldDB" id="A0A1I1GTP3"/>